<feature type="region of interest" description="Disordered" evidence="1">
    <location>
        <begin position="281"/>
        <end position="319"/>
    </location>
</feature>
<feature type="compositionally biased region" description="Basic and acidic residues" evidence="1">
    <location>
        <begin position="740"/>
        <end position="754"/>
    </location>
</feature>
<feature type="compositionally biased region" description="Low complexity" evidence="1">
    <location>
        <begin position="662"/>
        <end position="675"/>
    </location>
</feature>
<dbReference type="OrthoDB" id="3937309at2759"/>
<proteinExistence type="predicted"/>
<gene>
    <name evidence="2" type="ORF">T440DRAFT_479738</name>
</gene>
<sequence length="777" mass="84423">MLRLRPSELTLTPEDVQDTFRRLAQKQAARASAAEESRGSARPGRPVISRGPQRSTRDAITVFGVASLPELQPQHATTITVAGEVEDVGEPEPPCSQDARRDSLIADGTAVPTQRLEHPASSSGLRHLQLPFRPEPGHTHHVRHVTSNPGEPASIPTTQDPSQRAAIRNTHGVRESASSRPVTPPTNNHADLRGGAGGENSGRTHTHMDDRAAGQTPSPLRLAQRLASPLPSDCSPDPVKTSVPPPRTQPIRHLEGYFKSPHGKPKGFTYHFHESVMYPQSEPRRVRGRAAMPTRSLSSGSAPPFSHLALRPDPADSSDEAEFFDAIQDSRVTDDPAFTRFLSTLRSSHAGPSSTVRSISTMTGSRQRQRMSSSGASNASAAFSYHGSLPSESRHSSSGMSGMEQLSHSQHDGAAASTEIGSGIYHKVRSGYSPLPSSPYTRFQGSRITSQPCAALRRTTSGDDYPTATEAAARDLRSPLDDYSEQYQRMSRYQSSGEAMLIYPPQLPSTGLNRDPSRRGSGGNAYRNPYASLTMRDYQARPPPGAQLSQQPNRSQHATRANQRSMRTTQASAVGPIRSGLPITISPGDVSNRDRIQGSRQMAPRPAAHHQEGPFLSSSPPPIPRIQHRPQAPTLGTGFGSILSMPAPPGYGSAPQYYTGPQRSQTRTQRQVSTTAAPSLHLQPTRDSPSTSLALDHGSGITSRRSRSPLVRAMTTARTHRRVPAHQRDQENSAEAEFSAMRREEAAVHARYGENEQQETMNETPPRVGRFERAMFE</sequence>
<feature type="region of interest" description="Disordered" evidence="1">
    <location>
        <begin position="115"/>
        <end position="251"/>
    </location>
</feature>
<feature type="compositionally biased region" description="Polar residues" evidence="1">
    <location>
        <begin position="176"/>
        <end position="189"/>
    </location>
</feature>
<feature type="region of interest" description="Disordered" evidence="1">
    <location>
        <begin position="347"/>
        <end position="415"/>
    </location>
</feature>
<accession>A0A6A7B3I3</accession>
<feature type="compositionally biased region" description="Low complexity" evidence="1">
    <location>
        <begin position="364"/>
        <end position="384"/>
    </location>
</feature>
<feature type="region of interest" description="Disordered" evidence="1">
    <location>
        <begin position="23"/>
        <end position="56"/>
    </location>
</feature>
<dbReference type="Proteomes" id="UP000799423">
    <property type="component" value="Unassembled WGS sequence"/>
</dbReference>
<feature type="compositionally biased region" description="Polar residues" evidence="1">
    <location>
        <begin position="547"/>
        <end position="572"/>
    </location>
</feature>
<feature type="region of interest" description="Disordered" evidence="1">
    <location>
        <begin position="503"/>
        <end position="777"/>
    </location>
</feature>
<organism evidence="2 3">
    <name type="scientific">Plenodomus tracheiphilus IPT5</name>
    <dbReference type="NCBI Taxonomy" id="1408161"/>
    <lineage>
        <taxon>Eukaryota</taxon>
        <taxon>Fungi</taxon>
        <taxon>Dikarya</taxon>
        <taxon>Ascomycota</taxon>
        <taxon>Pezizomycotina</taxon>
        <taxon>Dothideomycetes</taxon>
        <taxon>Pleosporomycetidae</taxon>
        <taxon>Pleosporales</taxon>
        <taxon>Pleosporineae</taxon>
        <taxon>Leptosphaeriaceae</taxon>
        <taxon>Plenodomus</taxon>
    </lineage>
</organism>
<evidence type="ECO:0000313" key="2">
    <source>
        <dbReference type="EMBL" id="KAF2849942.1"/>
    </source>
</evidence>
<keyword evidence="3" id="KW-1185">Reference proteome</keyword>
<protein>
    <submittedName>
        <fullName evidence="2">Uncharacterized protein</fullName>
    </submittedName>
</protein>
<name>A0A6A7B3I3_9PLEO</name>
<evidence type="ECO:0000313" key="3">
    <source>
        <dbReference type="Proteomes" id="UP000799423"/>
    </source>
</evidence>
<evidence type="ECO:0000256" key="1">
    <source>
        <dbReference type="SAM" id="MobiDB-lite"/>
    </source>
</evidence>
<dbReference type="AlphaFoldDB" id="A0A6A7B3I3"/>
<feature type="compositionally biased region" description="Polar residues" evidence="1">
    <location>
        <begin position="145"/>
        <end position="162"/>
    </location>
</feature>
<dbReference type="EMBL" id="MU006309">
    <property type="protein sequence ID" value="KAF2849942.1"/>
    <property type="molecule type" value="Genomic_DNA"/>
</dbReference>
<feature type="compositionally biased region" description="Polar residues" evidence="1">
    <location>
        <begin position="347"/>
        <end position="363"/>
    </location>
</feature>
<reference evidence="2" key="1">
    <citation type="submission" date="2020-01" db="EMBL/GenBank/DDBJ databases">
        <authorList>
            <consortium name="DOE Joint Genome Institute"/>
            <person name="Haridas S."/>
            <person name="Albert R."/>
            <person name="Binder M."/>
            <person name="Bloem J."/>
            <person name="Labutti K."/>
            <person name="Salamov A."/>
            <person name="Andreopoulos B."/>
            <person name="Baker S.E."/>
            <person name="Barry K."/>
            <person name="Bills G."/>
            <person name="Bluhm B.H."/>
            <person name="Cannon C."/>
            <person name="Castanera R."/>
            <person name="Culley D.E."/>
            <person name="Daum C."/>
            <person name="Ezra D."/>
            <person name="Gonzalez J.B."/>
            <person name="Henrissat B."/>
            <person name="Kuo A."/>
            <person name="Liang C."/>
            <person name="Lipzen A."/>
            <person name="Lutzoni F."/>
            <person name="Magnuson J."/>
            <person name="Mondo S."/>
            <person name="Nolan M."/>
            <person name="Ohm R."/>
            <person name="Pangilinan J."/>
            <person name="Park H.-J."/>
            <person name="Ramirez L."/>
            <person name="Alfaro M."/>
            <person name="Sun H."/>
            <person name="Tritt A."/>
            <person name="Yoshinaga Y."/>
            <person name="Zwiers L.-H."/>
            <person name="Turgeon B.G."/>
            <person name="Goodwin S.B."/>
            <person name="Spatafora J.W."/>
            <person name="Crous P.W."/>
            <person name="Grigoriev I.V."/>
        </authorList>
    </citation>
    <scope>NUCLEOTIDE SEQUENCE</scope>
    <source>
        <strain evidence="2">IPT5</strain>
    </source>
</reference>